<sequence length="283" mass="31632">MMKKKLKKKILNSSSSQTINLQSSDLHFNVVKIAVAQICNSIGYKRTQTSALETLTSVTIRYLQSLATSAVTSANSTGRTECNLFDIIRGLEDLHSGVGFHGNSNLNRRLYKLSESSIVRDTMEFVHLSREIPFAKPLPRYIVTANPPWLVNESGKLNHIPIWLPDFPKIVNGGEKTVVEAPIEDESAWEKRFKKIESNRRISNLPEKRKKVSFPIIGGDGRNVIVMECEGDLRGGICKGGKRVSCQIYEDVDESFVNASCSSNHDPKLKPKASVKMKLQEQT</sequence>
<dbReference type="Pfam" id="PF07524">
    <property type="entry name" value="Bromo_TP"/>
    <property type="match status" value="1"/>
</dbReference>
<comment type="subcellular location">
    <subcellularLocation>
        <location evidence="1">Nucleus</location>
    </subcellularLocation>
</comment>
<dbReference type="GO" id="GO:0046982">
    <property type="term" value="F:protein heterodimerization activity"/>
    <property type="evidence" value="ECO:0007669"/>
    <property type="project" value="InterPro"/>
</dbReference>
<name>A0AAD8JT22_TARER</name>
<feature type="region of interest" description="Disordered" evidence="5">
    <location>
        <begin position="263"/>
        <end position="283"/>
    </location>
</feature>
<keyword evidence="8" id="KW-1185">Reference proteome</keyword>
<keyword evidence="2" id="KW-0805">Transcription regulation</keyword>
<dbReference type="AlphaFoldDB" id="A0AAD8JT22"/>
<dbReference type="CDD" id="cd00076">
    <property type="entry name" value="HFD_SF"/>
    <property type="match status" value="1"/>
</dbReference>
<evidence type="ECO:0000259" key="6">
    <source>
        <dbReference type="SMART" id="SM00576"/>
    </source>
</evidence>
<accession>A0AAD8JT22</accession>
<evidence type="ECO:0000256" key="3">
    <source>
        <dbReference type="ARBA" id="ARBA00023163"/>
    </source>
</evidence>
<evidence type="ECO:0000313" key="8">
    <source>
        <dbReference type="Proteomes" id="UP001229421"/>
    </source>
</evidence>
<organism evidence="7 8">
    <name type="scientific">Tagetes erecta</name>
    <name type="common">African marigold</name>
    <dbReference type="NCBI Taxonomy" id="13708"/>
    <lineage>
        <taxon>Eukaryota</taxon>
        <taxon>Viridiplantae</taxon>
        <taxon>Streptophyta</taxon>
        <taxon>Embryophyta</taxon>
        <taxon>Tracheophyta</taxon>
        <taxon>Spermatophyta</taxon>
        <taxon>Magnoliopsida</taxon>
        <taxon>eudicotyledons</taxon>
        <taxon>Gunneridae</taxon>
        <taxon>Pentapetalae</taxon>
        <taxon>asterids</taxon>
        <taxon>campanulids</taxon>
        <taxon>Asterales</taxon>
        <taxon>Asteraceae</taxon>
        <taxon>Asteroideae</taxon>
        <taxon>Heliantheae alliance</taxon>
        <taxon>Tageteae</taxon>
        <taxon>Tagetes</taxon>
    </lineage>
</organism>
<comment type="caution">
    <text evidence="7">The sequence shown here is derived from an EMBL/GenBank/DDBJ whole genome shotgun (WGS) entry which is preliminary data.</text>
</comment>
<dbReference type="GO" id="GO:0005669">
    <property type="term" value="C:transcription factor TFIID complex"/>
    <property type="evidence" value="ECO:0007669"/>
    <property type="project" value="InterPro"/>
</dbReference>
<evidence type="ECO:0000256" key="2">
    <source>
        <dbReference type="ARBA" id="ARBA00023015"/>
    </source>
</evidence>
<dbReference type="Gene3D" id="1.10.20.10">
    <property type="entry name" value="Histone, subunit A"/>
    <property type="match status" value="1"/>
</dbReference>
<keyword evidence="3" id="KW-0804">Transcription</keyword>
<dbReference type="InterPro" id="IPR006565">
    <property type="entry name" value="BTP"/>
</dbReference>
<evidence type="ECO:0000256" key="4">
    <source>
        <dbReference type="ARBA" id="ARBA00023242"/>
    </source>
</evidence>
<reference evidence="7" key="1">
    <citation type="journal article" date="2023" name="bioRxiv">
        <title>Improved chromosome-level genome assembly for marigold (Tagetes erecta).</title>
        <authorList>
            <person name="Jiang F."/>
            <person name="Yuan L."/>
            <person name="Wang S."/>
            <person name="Wang H."/>
            <person name="Xu D."/>
            <person name="Wang A."/>
            <person name="Fan W."/>
        </authorList>
    </citation>
    <scope>NUCLEOTIDE SEQUENCE</scope>
    <source>
        <strain evidence="7">WSJ</strain>
        <tissue evidence="7">Leaf</tissue>
    </source>
</reference>
<proteinExistence type="predicted"/>
<protein>
    <recommendedName>
        <fullName evidence="6">Bromodomain associated domain-containing protein</fullName>
    </recommendedName>
</protein>
<dbReference type="PANTHER" id="PTHR46338">
    <property type="entry name" value="TRANSCRIPTION INITIATION FACTOR TFIID SUBUNIT 8"/>
    <property type="match status" value="1"/>
</dbReference>
<evidence type="ECO:0000256" key="5">
    <source>
        <dbReference type="SAM" id="MobiDB-lite"/>
    </source>
</evidence>
<dbReference type="EMBL" id="JAUHHV010000011">
    <property type="protein sequence ID" value="KAK1409049.1"/>
    <property type="molecule type" value="Genomic_DNA"/>
</dbReference>
<dbReference type="Proteomes" id="UP001229421">
    <property type="component" value="Unassembled WGS sequence"/>
</dbReference>
<gene>
    <name evidence="7" type="ORF">QVD17_41323</name>
</gene>
<dbReference type="InterPro" id="IPR009072">
    <property type="entry name" value="Histone-fold"/>
</dbReference>
<keyword evidence="4" id="KW-0539">Nucleus</keyword>
<dbReference type="SMART" id="SM00576">
    <property type="entry name" value="BTP"/>
    <property type="match status" value="1"/>
</dbReference>
<evidence type="ECO:0000256" key="1">
    <source>
        <dbReference type="ARBA" id="ARBA00004123"/>
    </source>
</evidence>
<evidence type="ECO:0000313" key="7">
    <source>
        <dbReference type="EMBL" id="KAK1409049.1"/>
    </source>
</evidence>
<dbReference type="PANTHER" id="PTHR46338:SF13">
    <property type="entry name" value="TRANSCRIPTION INITIATION FACTOR TFIID SUBUNIT 8-LIKE"/>
    <property type="match status" value="1"/>
</dbReference>
<feature type="domain" description="Bromodomain associated" evidence="6">
    <location>
        <begin position="24"/>
        <end position="100"/>
    </location>
</feature>
<dbReference type="InterPro" id="IPR037818">
    <property type="entry name" value="TAF8"/>
</dbReference>